<sequence length="62" mass="6735">MSIDAVLQREADEISGEAATQTDVIILTHDCAEAKMNAALAQMQALPTVLQPITRIRKEELA</sequence>
<organism evidence="1">
    <name type="scientific">Curvibacter symbiont subsp. Hydra magnipapillata</name>
    <dbReference type="NCBI Taxonomy" id="667019"/>
    <lineage>
        <taxon>Bacteria</taxon>
        <taxon>Pseudomonadati</taxon>
        <taxon>Pseudomonadota</taxon>
        <taxon>Betaproteobacteria</taxon>
        <taxon>Burkholderiales</taxon>
        <taxon>Comamonadaceae</taxon>
        <taxon>Curvibacter</taxon>
    </lineage>
</organism>
<dbReference type="EMBL" id="FN543101">
    <property type="protein sequence ID" value="CBA26497.1"/>
    <property type="molecule type" value="Genomic_DNA"/>
</dbReference>
<protein>
    <submittedName>
        <fullName evidence="1">Uncharacterized protein</fullName>
    </submittedName>
</protein>
<reference evidence="1" key="1">
    <citation type="journal article" date="2010" name="Nature">
        <title>The Dynamic genome of Hydra.</title>
        <authorList>
            <person name="Chapman J.A."/>
            <person name="Kirkness E.F."/>
            <person name="Simakov O."/>
            <person name="Hampson S.E."/>
            <person name="Mitros T."/>
            <person name="Weinmaier T."/>
            <person name="Rattei T."/>
            <person name="Balasubramanian P.G."/>
            <person name="Borman J."/>
            <person name="Busam D."/>
            <person name="Disbennett K."/>
            <person name="Pfannkoch C."/>
            <person name="Sumin N."/>
            <person name="Sutton G."/>
            <person name="Viswanathan L."/>
            <person name="Walenz B."/>
            <person name="Goodstein D.M."/>
            <person name="Hellsten U."/>
            <person name="Kawashima T."/>
            <person name="Prochnik S.E."/>
            <person name="Putnam N.H."/>
            <person name="Shu S."/>
            <person name="Blumberg B."/>
            <person name="Dana C.E."/>
            <person name="Gee L."/>
            <person name="Kibler D.F."/>
            <person name="Law L."/>
            <person name="Lindgens D."/>
            <person name="Martinez D.E."/>
            <person name="Peng J."/>
            <person name="Wigge P.A."/>
            <person name="Bertulat B."/>
            <person name="Guder C."/>
            <person name="Nakamura Y."/>
            <person name="Ozbek S."/>
            <person name="Watanabe H."/>
            <person name="Khalturin K."/>
            <person name="Hemmrich G."/>
            <person name="Franke A."/>
            <person name="Augustin R."/>
            <person name="Fraune S."/>
            <person name="Hayakawa E."/>
            <person name="Hayakawa S."/>
            <person name="Hirose M."/>
            <person name="Hwang J."/>
            <person name="Ikeo K."/>
            <person name="Nishimiya-Fujisawa C."/>
            <person name="Ogura A."/>
            <person name="Takahashi T."/>
            <person name="Steinmetz P.R."/>
            <person name="Zhang X."/>
            <person name="Aufschnaiter R."/>
            <person name="Eder M.K."/>
            <person name="Gorny A.K."/>
            <person name="Salvenmoser W."/>
            <person name="Heimberg A.M."/>
            <person name="Wheeler B.M."/>
            <person name="Peterson K.J."/>
            <person name="Boettger A."/>
            <person name="Tischler P."/>
            <person name="Wolf A."/>
            <person name="Gojobori T."/>
            <person name="Remington K.A."/>
            <person name="Strausberg R.L."/>
            <person name="Venter J."/>
            <person name="Technau U."/>
            <person name="Hobmayer B."/>
            <person name="Bosch T.C."/>
            <person name="Holstein T.W."/>
            <person name="Fujisawa T."/>
            <person name="Bode H.R."/>
            <person name="David C.N."/>
            <person name="Rokhsar D.S."/>
            <person name="Steele R.E."/>
        </authorList>
    </citation>
    <scope>NUCLEOTIDE SEQUENCE</scope>
</reference>
<evidence type="ECO:0000313" key="1">
    <source>
        <dbReference type="EMBL" id="CBA26497.1"/>
    </source>
</evidence>
<dbReference type="AlphaFoldDB" id="C9Y6K8"/>
<keyword evidence="1" id="KW-0560">Oxidoreductase</keyword>
<dbReference type="GO" id="GO:0016491">
    <property type="term" value="F:oxidoreductase activity"/>
    <property type="evidence" value="ECO:0007669"/>
    <property type="project" value="UniProtKB-KW"/>
</dbReference>
<dbReference type="Gene3D" id="3.30.70.260">
    <property type="match status" value="1"/>
</dbReference>
<proteinExistence type="predicted"/>
<accession>C9Y6K8</accession>
<gene>
    <name evidence="1" type="ORF">Csp_E35850</name>
</gene>
<name>C9Y6K8_CURXX</name>